<reference evidence="1 2" key="1">
    <citation type="submission" date="2020-09" db="EMBL/GenBank/DDBJ databases">
        <title>De no assembly of potato wild relative species, Solanum commersonii.</title>
        <authorList>
            <person name="Cho K."/>
        </authorList>
    </citation>
    <scope>NUCLEOTIDE SEQUENCE [LARGE SCALE GENOMIC DNA]</scope>
    <source>
        <strain evidence="1">LZ3.2</strain>
        <tissue evidence="1">Leaf</tissue>
    </source>
</reference>
<dbReference type="EMBL" id="JACXVP010000002">
    <property type="protein sequence ID" value="KAG5620566.1"/>
    <property type="molecule type" value="Genomic_DNA"/>
</dbReference>
<dbReference type="Proteomes" id="UP000824120">
    <property type="component" value="Chromosome 2"/>
</dbReference>
<proteinExistence type="predicted"/>
<evidence type="ECO:0000313" key="1">
    <source>
        <dbReference type="EMBL" id="KAG5620566.1"/>
    </source>
</evidence>
<dbReference type="InterPro" id="IPR040256">
    <property type="entry name" value="At4g02000-like"/>
</dbReference>
<dbReference type="OrthoDB" id="1399756at2759"/>
<accession>A0A9J6A7E0</accession>
<dbReference type="PANTHER" id="PTHR31286">
    <property type="entry name" value="GLYCINE-RICH CELL WALL STRUCTURAL PROTEIN 1.8-LIKE"/>
    <property type="match status" value="1"/>
</dbReference>
<organism evidence="1 2">
    <name type="scientific">Solanum commersonii</name>
    <name type="common">Commerson's wild potato</name>
    <name type="synonym">Commerson's nightshade</name>
    <dbReference type="NCBI Taxonomy" id="4109"/>
    <lineage>
        <taxon>Eukaryota</taxon>
        <taxon>Viridiplantae</taxon>
        <taxon>Streptophyta</taxon>
        <taxon>Embryophyta</taxon>
        <taxon>Tracheophyta</taxon>
        <taxon>Spermatophyta</taxon>
        <taxon>Magnoliopsida</taxon>
        <taxon>eudicotyledons</taxon>
        <taxon>Gunneridae</taxon>
        <taxon>Pentapetalae</taxon>
        <taxon>asterids</taxon>
        <taxon>lamiids</taxon>
        <taxon>Solanales</taxon>
        <taxon>Solanaceae</taxon>
        <taxon>Solanoideae</taxon>
        <taxon>Solaneae</taxon>
        <taxon>Solanum</taxon>
    </lineage>
</organism>
<name>A0A9J6A7E0_SOLCO</name>
<evidence type="ECO:0000313" key="2">
    <source>
        <dbReference type="Proteomes" id="UP000824120"/>
    </source>
</evidence>
<comment type="caution">
    <text evidence="1">The sequence shown here is derived from an EMBL/GenBank/DDBJ whole genome shotgun (WGS) entry which is preliminary data.</text>
</comment>
<gene>
    <name evidence="1" type="ORF">H5410_005784</name>
</gene>
<sequence>MDFFPKTSTYYVCKKVLLSIASAVRKPKIGKYWNNIHKSCMMLFPCIVRFENIKDMSAPKITNPILPSAPSFAQIISQHNMQSRSNDSLRKEIFMIEGIPQITWTEEEVNLMNEIMDPICDLEELRKIIPQQYGLKGGCKIGLFCSLKSMKKPLWQWHGYLFLTFCLLFFVKECLSSVASAVEKPIHLDQATINKTRPSCARVKVLVDLKGSFPKCVHMKIENKTTGEIRTNVVDIQYDYVRKYCFD</sequence>
<dbReference type="PANTHER" id="PTHR31286:SF79">
    <property type="entry name" value="N-6 ADENINE-SPECIFIC DNA METHYLASE"/>
    <property type="match status" value="1"/>
</dbReference>
<keyword evidence="2" id="KW-1185">Reference proteome</keyword>
<dbReference type="AlphaFoldDB" id="A0A9J6A7E0"/>
<protein>
    <submittedName>
        <fullName evidence="1">Uncharacterized protein</fullName>
    </submittedName>
</protein>